<dbReference type="EMBL" id="CM010716">
    <property type="protein sequence ID" value="RZC52221.1"/>
    <property type="molecule type" value="Genomic_DNA"/>
</dbReference>
<dbReference type="Gramene" id="RZC52221">
    <property type="protein sequence ID" value="RZC52221"/>
    <property type="gene ID" value="C5167_020647"/>
</dbReference>
<accession>A0A4Y7IWU5</accession>
<reference evidence="2 3" key="1">
    <citation type="journal article" date="2018" name="Science">
        <title>The opium poppy genome and morphinan production.</title>
        <authorList>
            <person name="Guo L."/>
            <person name="Winzer T."/>
            <person name="Yang X."/>
            <person name="Li Y."/>
            <person name="Ning Z."/>
            <person name="He Z."/>
            <person name="Teodor R."/>
            <person name="Lu Y."/>
            <person name="Bowser T.A."/>
            <person name="Graham I.A."/>
            <person name="Ye K."/>
        </authorList>
    </citation>
    <scope>NUCLEOTIDE SEQUENCE [LARGE SCALE GENOMIC DNA]</scope>
    <source>
        <strain evidence="3">cv. HN1</strain>
        <tissue evidence="2">Leaves</tissue>
    </source>
</reference>
<protein>
    <submittedName>
        <fullName evidence="2">Uncharacterized protein</fullName>
    </submittedName>
</protein>
<evidence type="ECO:0000313" key="3">
    <source>
        <dbReference type="Proteomes" id="UP000316621"/>
    </source>
</evidence>
<name>A0A4Y7IWU5_PAPSO</name>
<gene>
    <name evidence="2" type="ORF">C5167_020647</name>
</gene>
<sequence>MFCISFIFVGSLKIRSFFFVALLPTLHLLPYQFSDRGIGHPPASNCICVIWIRDVIRVRKRKMIVAQKIQSFLWVWKSYEALLEENWGMMPGNEILPLQRQGPEVVIENSGFELTKPDENDTNMSDHGLNAGSGPM</sequence>
<dbReference type="Proteomes" id="UP000316621">
    <property type="component" value="Chromosome 2"/>
</dbReference>
<evidence type="ECO:0000256" key="1">
    <source>
        <dbReference type="SAM" id="MobiDB-lite"/>
    </source>
</evidence>
<proteinExistence type="predicted"/>
<evidence type="ECO:0000313" key="2">
    <source>
        <dbReference type="EMBL" id="RZC52221.1"/>
    </source>
</evidence>
<organism evidence="2 3">
    <name type="scientific">Papaver somniferum</name>
    <name type="common">Opium poppy</name>
    <dbReference type="NCBI Taxonomy" id="3469"/>
    <lineage>
        <taxon>Eukaryota</taxon>
        <taxon>Viridiplantae</taxon>
        <taxon>Streptophyta</taxon>
        <taxon>Embryophyta</taxon>
        <taxon>Tracheophyta</taxon>
        <taxon>Spermatophyta</taxon>
        <taxon>Magnoliopsida</taxon>
        <taxon>Ranunculales</taxon>
        <taxon>Papaveraceae</taxon>
        <taxon>Papaveroideae</taxon>
        <taxon>Papaver</taxon>
    </lineage>
</organism>
<feature type="region of interest" description="Disordered" evidence="1">
    <location>
        <begin position="116"/>
        <end position="136"/>
    </location>
</feature>
<dbReference type="AlphaFoldDB" id="A0A4Y7IWU5"/>
<keyword evidence="3" id="KW-1185">Reference proteome</keyword>